<comment type="caution">
    <text evidence="1">The sequence shown here is derived from an EMBL/GenBank/DDBJ whole genome shotgun (WGS) entry which is preliminary data.</text>
</comment>
<protein>
    <submittedName>
        <fullName evidence="1">Uncharacterized protein</fullName>
    </submittedName>
</protein>
<accession>A0ACB0YIJ1</accession>
<organism evidence="1 2">
    <name type="scientific">Meloidogyne enterolobii</name>
    <name type="common">Root-knot nematode worm</name>
    <name type="synonym">Meloidogyne mayaguensis</name>
    <dbReference type="NCBI Taxonomy" id="390850"/>
    <lineage>
        <taxon>Eukaryota</taxon>
        <taxon>Metazoa</taxon>
        <taxon>Ecdysozoa</taxon>
        <taxon>Nematoda</taxon>
        <taxon>Chromadorea</taxon>
        <taxon>Rhabditida</taxon>
        <taxon>Tylenchina</taxon>
        <taxon>Tylenchomorpha</taxon>
        <taxon>Tylenchoidea</taxon>
        <taxon>Meloidogynidae</taxon>
        <taxon>Meloidogyninae</taxon>
        <taxon>Meloidogyne</taxon>
    </lineage>
</organism>
<sequence length="361" mass="40020">MSTKNKIIKCKAAIAWEANKPLSIEEIEVHHKKICYSAICHSDIYALESNKTNYPIILGHEAAGIVESVGEGVRDVVAGDYVIPSPLPQCRKCKICLNPNGNICEEFTFGNIRSEIMDDGKTRFSCKGKQIFHFVGLSTFSEYAVVREAAVCKINPKAPLDKVCLIGCGVTTGYGAPFNSCNVTKGSTVGVWGMGAIGLSIVLGCKAKGAEKIVGIDCNEERLKNAEKFGITDSLNPKNLTGDTKTFVDYIRKKYEGGFDFTFEATGNTKAMVNLRKNLVILRFVYPTLCAPLFSLPFFHFSSPFSLIFHKASIKKDYEFWEKHKFGCVKPIKSDFVDFGVIRHSSMGSTFFAQTDHFYRN</sequence>
<dbReference type="Proteomes" id="UP001497535">
    <property type="component" value="Unassembled WGS sequence"/>
</dbReference>
<evidence type="ECO:0000313" key="1">
    <source>
        <dbReference type="EMBL" id="CAK5048526.1"/>
    </source>
</evidence>
<proteinExistence type="predicted"/>
<dbReference type="EMBL" id="CAVMJV010000013">
    <property type="protein sequence ID" value="CAK5048526.1"/>
    <property type="molecule type" value="Genomic_DNA"/>
</dbReference>
<evidence type="ECO:0000313" key="2">
    <source>
        <dbReference type="Proteomes" id="UP001497535"/>
    </source>
</evidence>
<gene>
    <name evidence="1" type="ORF">MENTE1834_LOCUS12755</name>
</gene>
<keyword evidence="2" id="KW-1185">Reference proteome</keyword>
<reference evidence="1" key="1">
    <citation type="submission" date="2023-11" db="EMBL/GenBank/DDBJ databases">
        <authorList>
            <person name="Poullet M."/>
        </authorList>
    </citation>
    <scope>NUCLEOTIDE SEQUENCE</scope>
    <source>
        <strain evidence="1">E1834</strain>
    </source>
</reference>
<name>A0ACB0YIJ1_MELEN</name>